<reference evidence="1" key="1">
    <citation type="submission" date="2009-12" db="EMBL/GenBank/DDBJ databases">
        <authorList>
            <person name="Weinstock G."/>
            <person name="Sodergren E."/>
            <person name="Clifton S."/>
            <person name="Fulton L."/>
            <person name="Fulton B."/>
            <person name="Courtney L."/>
            <person name="Fronick C."/>
            <person name="Harrison M."/>
            <person name="Strong C."/>
            <person name="Farmer C."/>
            <person name="Delahaunty K."/>
            <person name="Markovic C."/>
            <person name="Hall O."/>
            <person name="Minx P."/>
            <person name="Tomlinson C."/>
            <person name="Mitreva M."/>
            <person name="Nelson J."/>
            <person name="Hou S."/>
            <person name="Wollam A."/>
            <person name="Pepin K.H."/>
            <person name="Johnson M."/>
            <person name="Bhonagiri V."/>
            <person name="Nash W.E."/>
            <person name="Warren W."/>
            <person name="Chinwalla A."/>
            <person name="Mardis E.R."/>
            <person name="Wilson R.K."/>
        </authorList>
    </citation>
    <scope>NUCLEOTIDE SEQUENCE [LARGE SCALE GENOMIC DNA]</scope>
    <source>
        <strain evidence="1">DSM 15176</strain>
    </source>
</reference>
<dbReference type="Pfam" id="PF01263">
    <property type="entry name" value="Aldose_epim"/>
    <property type="match status" value="1"/>
</dbReference>
<dbReference type="InterPro" id="IPR014718">
    <property type="entry name" value="GH-type_carb-bd"/>
</dbReference>
<dbReference type="AlphaFoldDB" id="D1PPT8"/>
<keyword evidence="2" id="KW-1185">Reference proteome</keyword>
<accession>D1PPT8</accession>
<dbReference type="STRING" id="411471.SUBVAR_06406"/>
<dbReference type="PANTHER" id="PTHR11122">
    <property type="entry name" value="APOSPORY-ASSOCIATED PROTEIN C-RELATED"/>
    <property type="match status" value="1"/>
</dbReference>
<gene>
    <name evidence="1" type="ORF">SUBVAR_06406</name>
</gene>
<dbReference type="HOGENOM" id="CLU_057834_0_0_9"/>
<dbReference type="Proteomes" id="UP000003438">
    <property type="component" value="Unassembled WGS sequence"/>
</dbReference>
<name>D1PPT8_9FIRM</name>
<evidence type="ECO:0000313" key="2">
    <source>
        <dbReference type="Proteomes" id="UP000003438"/>
    </source>
</evidence>
<dbReference type="SUPFAM" id="SSF74650">
    <property type="entry name" value="Galactose mutarotase-like"/>
    <property type="match status" value="1"/>
</dbReference>
<comment type="caution">
    <text evidence="1">The sequence shown here is derived from an EMBL/GenBank/DDBJ whole genome shotgun (WGS) entry which is preliminary data.</text>
</comment>
<dbReference type="eggNOG" id="COG2017">
    <property type="taxonomic scope" value="Bacteria"/>
</dbReference>
<evidence type="ECO:0000313" key="1">
    <source>
        <dbReference type="EMBL" id="EFB75285.1"/>
    </source>
</evidence>
<dbReference type="GO" id="GO:0016853">
    <property type="term" value="F:isomerase activity"/>
    <property type="evidence" value="ECO:0007669"/>
    <property type="project" value="InterPro"/>
</dbReference>
<protein>
    <submittedName>
        <fullName evidence="1">Aldose 1-epimerase</fullName>
    </submittedName>
</protein>
<dbReference type="Gene3D" id="2.70.98.10">
    <property type="match status" value="1"/>
</dbReference>
<organism evidence="1 2">
    <name type="scientific">Subdoligranulum variabile DSM 15176</name>
    <dbReference type="NCBI Taxonomy" id="411471"/>
    <lineage>
        <taxon>Bacteria</taxon>
        <taxon>Bacillati</taxon>
        <taxon>Bacillota</taxon>
        <taxon>Clostridia</taxon>
        <taxon>Eubacteriales</taxon>
        <taxon>Oscillospiraceae</taxon>
        <taxon>Subdoligranulum</taxon>
    </lineage>
</organism>
<dbReference type="PANTHER" id="PTHR11122:SF13">
    <property type="entry name" value="GLUCOSE-6-PHOSPHATE 1-EPIMERASE"/>
    <property type="match status" value="1"/>
</dbReference>
<proteinExistence type="predicted"/>
<dbReference type="GO" id="GO:0005975">
    <property type="term" value="P:carbohydrate metabolic process"/>
    <property type="evidence" value="ECO:0007669"/>
    <property type="project" value="InterPro"/>
</dbReference>
<dbReference type="EMBL" id="ACBY02000029">
    <property type="protein sequence ID" value="EFB75285.1"/>
    <property type="molecule type" value="Genomic_DNA"/>
</dbReference>
<dbReference type="GO" id="GO:0030246">
    <property type="term" value="F:carbohydrate binding"/>
    <property type="evidence" value="ECO:0007669"/>
    <property type="project" value="InterPro"/>
</dbReference>
<dbReference type="InterPro" id="IPR008183">
    <property type="entry name" value="Aldose_1/G6P_1-epimerase"/>
</dbReference>
<dbReference type="InterPro" id="IPR011013">
    <property type="entry name" value="Gal_mutarotase_sf_dom"/>
</dbReference>
<sequence>MPEKTTKKRRFSLVQVAQSQKARCTDWAGRRRVWYTEARQRAKPVCPDHNDEVLVMSTMQKGTYEKYGVRYDTLTLTDGAYALTVTPEKGGMATSFTKDGEEYLWLRDKNFESTDRPRCGIPILFPSCSKPDNGVHIFDGVAYPMEIHGFADLLPWQVKTAADDAIELTLEPNGLTKFVYPFDFLLTMRYTLTGATATLALTVANTGSKDLPFSVGFHPYFAASNLDNVRFDIQAATCSEDAKGEQPAAPETITLTRKPGSADSIRLLTGVKSPMVFTDGGNGHKVTVAFDEANFGKGVLWQQDAERFVCMEPWNGWANSVNEEGRHEVLGPGAEKTFTWSVTIG</sequence>